<dbReference type="Proteomes" id="UP000548978">
    <property type="component" value="Unassembled WGS sequence"/>
</dbReference>
<evidence type="ECO:0000313" key="20">
    <source>
        <dbReference type="EMBL" id="MBB5659757.1"/>
    </source>
</evidence>
<evidence type="ECO:0000256" key="18">
    <source>
        <dbReference type="RuleBase" id="RU003938"/>
    </source>
</evidence>
<keyword evidence="17" id="KW-1208">Phospholipid metabolism</keyword>
<keyword evidence="9" id="KW-0444">Lipid biosynthesis</keyword>
<keyword evidence="14" id="KW-0443">Lipid metabolism</keyword>
<keyword evidence="12 18" id="KW-0548">Nucleotidyltransferase</keyword>
<evidence type="ECO:0000256" key="4">
    <source>
        <dbReference type="ARBA" id="ARBA00005189"/>
    </source>
</evidence>
<organism evidence="20 21">
    <name type="scientific">Brevundimonas halotolerans</name>
    <dbReference type="NCBI Taxonomy" id="69670"/>
    <lineage>
        <taxon>Bacteria</taxon>
        <taxon>Pseudomonadati</taxon>
        <taxon>Pseudomonadota</taxon>
        <taxon>Alphaproteobacteria</taxon>
        <taxon>Caulobacterales</taxon>
        <taxon>Caulobacteraceae</taxon>
        <taxon>Brevundimonas</taxon>
    </lineage>
</organism>
<keyword evidence="21" id="KW-1185">Reference proteome</keyword>
<sequence length="274" mass="28703">MSIPFGNLGMRVVSALVLAPLAVLAIWAGSLWFLAIMLAACVLLAREWAEMSARERPGPIFWAVALSLVAVTAIAHTGAMSPALVTLVFAAAAAGLFAKRVRQEGLDAAYGVLYLGWPAILLIWLRDGQSGVGLSWTILVFVVAWSSDVAAFIVGSVLKGPKLWPRYSPNKTWSGFAGGLMAGAGAGALIAWLLPLDLPNPTWAWGLLLGFVAALATMAGDLWESALKRRFGVKDAGGLIPGHGGLLDRVDGLMFAAVVLAGARLLFILTDATA</sequence>
<dbReference type="PANTHER" id="PTHR46382:SF1">
    <property type="entry name" value="PHOSPHATIDATE CYTIDYLYLTRANSFERASE"/>
    <property type="match status" value="1"/>
</dbReference>
<keyword evidence="15 19" id="KW-0472">Membrane</keyword>
<evidence type="ECO:0000256" key="1">
    <source>
        <dbReference type="ARBA" id="ARBA00001698"/>
    </source>
</evidence>
<evidence type="ECO:0000256" key="9">
    <source>
        <dbReference type="ARBA" id="ARBA00022516"/>
    </source>
</evidence>
<dbReference type="PANTHER" id="PTHR46382">
    <property type="entry name" value="PHOSPHATIDATE CYTIDYLYLTRANSFERASE"/>
    <property type="match status" value="1"/>
</dbReference>
<reference evidence="20 21" key="1">
    <citation type="submission" date="2020-08" db="EMBL/GenBank/DDBJ databases">
        <title>Genomic Encyclopedia of Type Strains, Phase IV (KMG-IV): sequencing the most valuable type-strain genomes for metagenomic binning, comparative biology and taxonomic classification.</title>
        <authorList>
            <person name="Goeker M."/>
        </authorList>
    </citation>
    <scope>NUCLEOTIDE SEQUENCE [LARGE SCALE GENOMIC DNA]</scope>
    <source>
        <strain evidence="20 21">DSM 24448</strain>
    </source>
</reference>
<dbReference type="PROSITE" id="PS01315">
    <property type="entry name" value="CDS"/>
    <property type="match status" value="1"/>
</dbReference>
<comment type="pathway">
    <text evidence="3 18">Phospholipid metabolism; CDP-diacylglycerol biosynthesis; CDP-diacylglycerol from sn-glycerol 3-phosphate: step 3/3.</text>
</comment>
<dbReference type="GO" id="GO:0016024">
    <property type="term" value="P:CDP-diacylglycerol biosynthetic process"/>
    <property type="evidence" value="ECO:0007669"/>
    <property type="project" value="UniProtKB-UniPathway"/>
</dbReference>
<dbReference type="EMBL" id="JACIJB010000001">
    <property type="protein sequence ID" value="MBB5659757.1"/>
    <property type="molecule type" value="Genomic_DNA"/>
</dbReference>
<dbReference type="UniPathway" id="UPA00557">
    <property type="reaction ID" value="UER00614"/>
</dbReference>
<dbReference type="GO" id="GO:0004605">
    <property type="term" value="F:phosphatidate cytidylyltransferase activity"/>
    <property type="evidence" value="ECO:0007669"/>
    <property type="project" value="UniProtKB-EC"/>
</dbReference>
<comment type="similarity">
    <text evidence="5 18">Belongs to the CDS family.</text>
</comment>
<dbReference type="OrthoDB" id="9799199at2"/>
<feature type="transmembrane region" description="Helical" evidence="19">
    <location>
        <begin position="131"/>
        <end position="154"/>
    </location>
</feature>
<evidence type="ECO:0000256" key="19">
    <source>
        <dbReference type="SAM" id="Phobius"/>
    </source>
</evidence>
<feature type="transmembrane region" description="Helical" evidence="19">
    <location>
        <begin position="202"/>
        <end position="223"/>
    </location>
</feature>
<evidence type="ECO:0000256" key="11">
    <source>
        <dbReference type="ARBA" id="ARBA00022692"/>
    </source>
</evidence>
<evidence type="ECO:0000256" key="17">
    <source>
        <dbReference type="ARBA" id="ARBA00023264"/>
    </source>
</evidence>
<evidence type="ECO:0000256" key="13">
    <source>
        <dbReference type="ARBA" id="ARBA00022989"/>
    </source>
</evidence>
<feature type="transmembrane region" description="Helical" evidence="19">
    <location>
        <begin position="12"/>
        <end position="45"/>
    </location>
</feature>
<evidence type="ECO:0000256" key="10">
    <source>
        <dbReference type="ARBA" id="ARBA00022679"/>
    </source>
</evidence>
<evidence type="ECO:0000256" key="7">
    <source>
        <dbReference type="ARBA" id="ARBA00019373"/>
    </source>
</evidence>
<keyword evidence="11 18" id="KW-0812">Transmembrane</keyword>
<comment type="catalytic activity">
    <reaction evidence="1 18">
        <text>a 1,2-diacyl-sn-glycero-3-phosphate + CTP + H(+) = a CDP-1,2-diacyl-sn-glycerol + diphosphate</text>
        <dbReference type="Rhea" id="RHEA:16229"/>
        <dbReference type="ChEBI" id="CHEBI:15378"/>
        <dbReference type="ChEBI" id="CHEBI:33019"/>
        <dbReference type="ChEBI" id="CHEBI:37563"/>
        <dbReference type="ChEBI" id="CHEBI:58332"/>
        <dbReference type="ChEBI" id="CHEBI:58608"/>
        <dbReference type="EC" id="2.7.7.41"/>
    </reaction>
</comment>
<evidence type="ECO:0000256" key="14">
    <source>
        <dbReference type="ARBA" id="ARBA00023098"/>
    </source>
</evidence>
<dbReference type="EC" id="2.7.7.41" evidence="6 18"/>
<keyword evidence="10 18" id="KW-0808">Transferase</keyword>
<keyword evidence="8" id="KW-1003">Cell membrane</keyword>
<evidence type="ECO:0000256" key="15">
    <source>
        <dbReference type="ARBA" id="ARBA00023136"/>
    </source>
</evidence>
<dbReference type="RefSeq" id="WP_123286728.1">
    <property type="nucleotide sequence ID" value="NZ_JACIJB010000001.1"/>
</dbReference>
<feature type="transmembrane region" description="Helical" evidence="19">
    <location>
        <begin position="252"/>
        <end position="270"/>
    </location>
</feature>
<feature type="transmembrane region" description="Helical" evidence="19">
    <location>
        <begin position="105"/>
        <end position="125"/>
    </location>
</feature>
<comment type="subcellular location">
    <subcellularLocation>
        <location evidence="2">Cell membrane</location>
        <topology evidence="2">Multi-pass membrane protein</topology>
    </subcellularLocation>
</comment>
<evidence type="ECO:0000256" key="12">
    <source>
        <dbReference type="ARBA" id="ARBA00022695"/>
    </source>
</evidence>
<evidence type="ECO:0000256" key="8">
    <source>
        <dbReference type="ARBA" id="ARBA00022475"/>
    </source>
</evidence>
<protein>
    <recommendedName>
        <fullName evidence="7 18">Phosphatidate cytidylyltransferase</fullName>
        <ecNumber evidence="6 18">2.7.7.41</ecNumber>
    </recommendedName>
</protein>
<dbReference type="GO" id="GO:0005886">
    <property type="term" value="C:plasma membrane"/>
    <property type="evidence" value="ECO:0007669"/>
    <property type="project" value="UniProtKB-SubCell"/>
</dbReference>
<keyword evidence="16" id="KW-0594">Phospholipid biosynthesis</keyword>
<evidence type="ECO:0000256" key="3">
    <source>
        <dbReference type="ARBA" id="ARBA00005119"/>
    </source>
</evidence>
<evidence type="ECO:0000256" key="2">
    <source>
        <dbReference type="ARBA" id="ARBA00004651"/>
    </source>
</evidence>
<feature type="transmembrane region" description="Helical" evidence="19">
    <location>
        <begin position="175"/>
        <end position="196"/>
    </location>
</feature>
<gene>
    <name evidence="20" type="ORF">FHS65_000475</name>
</gene>
<feature type="transmembrane region" description="Helical" evidence="19">
    <location>
        <begin position="57"/>
        <end position="75"/>
    </location>
</feature>
<dbReference type="AlphaFoldDB" id="A0A7W9A1M5"/>
<comment type="pathway">
    <text evidence="4">Lipid metabolism.</text>
</comment>
<dbReference type="InterPro" id="IPR000374">
    <property type="entry name" value="PC_trans"/>
</dbReference>
<dbReference type="Pfam" id="PF01148">
    <property type="entry name" value="CTP_transf_1"/>
    <property type="match status" value="1"/>
</dbReference>
<name>A0A7W9A1M5_9CAUL</name>
<evidence type="ECO:0000256" key="5">
    <source>
        <dbReference type="ARBA" id="ARBA00010185"/>
    </source>
</evidence>
<evidence type="ECO:0000313" key="21">
    <source>
        <dbReference type="Proteomes" id="UP000548978"/>
    </source>
</evidence>
<evidence type="ECO:0000256" key="6">
    <source>
        <dbReference type="ARBA" id="ARBA00012487"/>
    </source>
</evidence>
<comment type="caution">
    <text evidence="20">The sequence shown here is derived from an EMBL/GenBank/DDBJ whole genome shotgun (WGS) entry which is preliminary data.</text>
</comment>
<accession>A0A7W9A1M5</accession>
<proteinExistence type="inferred from homology"/>
<keyword evidence="13 19" id="KW-1133">Transmembrane helix</keyword>
<evidence type="ECO:0000256" key="16">
    <source>
        <dbReference type="ARBA" id="ARBA00023209"/>
    </source>
</evidence>